<dbReference type="InterPro" id="IPR050578">
    <property type="entry name" value="MARVEL-CKLF_proteins"/>
</dbReference>
<evidence type="ECO:0000313" key="12">
    <source>
        <dbReference type="EMBL" id="JAS66920.1"/>
    </source>
</evidence>
<organism evidence="8">
    <name type="scientific">Cuerna arida</name>
    <dbReference type="NCBI Taxonomy" id="1464854"/>
    <lineage>
        <taxon>Eukaryota</taxon>
        <taxon>Metazoa</taxon>
        <taxon>Ecdysozoa</taxon>
        <taxon>Arthropoda</taxon>
        <taxon>Hexapoda</taxon>
        <taxon>Insecta</taxon>
        <taxon>Pterygota</taxon>
        <taxon>Neoptera</taxon>
        <taxon>Paraneoptera</taxon>
        <taxon>Hemiptera</taxon>
        <taxon>Auchenorrhyncha</taxon>
        <taxon>Membracoidea</taxon>
        <taxon>Cicadellidae</taxon>
        <taxon>Cicadellinae</taxon>
        <taxon>Proconiini</taxon>
        <taxon>Cuerna</taxon>
    </lineage>
</organism>
<keyword evidence="2 5" id="KW-0812">Transmembrane</keyword>
<evidence type="ECO:0000313" key="10">
    <source>
        <dbReference type="EMBL" id="JAS52776.1"/>
    </source>
</evidence>
<feature type="transmembrane region" description="Helical" evidence="6">
    <location>
        <begin position="129"/>
        <end position="149"/>
    </location>
</feature>
<evidence type="ECO:0000256" key="6">
    <source>
        <dbReference type="SAM" id="Phobius"/>
    </source>
</evidence>
<evidence type="ECO:0000256" key="5">
    <source>
        <dbReference type="PROSITE-ProRule" id="PRU00581"/>
    </source>
</evidence>
<evidence type="ECO:0000313" key="11">
    <source>
        <dbReference type="EMBL" id="JAS54834.1"/>
    </source>
</evidence>
<keyword evidence="4 5" id="KW-0472">Membrane</keyword>
<evidence type="ECO:0000256" key="3">
    <source>
        <dbReference type="ARBA" id="ARBA00022989"/>
    </source>
</evidence>
<sequence length="182" mass="19984">MADQGFPGQHTTTTTMTATSTSIQPELRYDPLYLRTLPGMLKVAQIALNFLGFLSIAISGSAGNSRTSFFDSISGFAFWFSGFLLAFYLFHVIEKFYKIPWLKIELGFCALWTVFYLIASTMVAGLTSYSAALGVAAFFGFCAMVVYGYDAWLKYQGVISGQLAQGERHVSKTTSTVTSPAY</sequence>
<dbReference type="AlphaFoldDB" id="A0A1B6EXG7"/>
<evidence type="ECO:0000256" key="4">
    <source>
        <dbReference type="ARBA" id="ARBA00023136"/>
    </source>
</evidence>
<keyword evidence="3 6" id="KW-1133">Transmembrane helix</keyword>
<dbReference type="EMBL" id="GECZ01002849">
    <property type="protein sequence ID" value="JAS66920.1"/>
    <property type="molecule type" value="Transcribed_RNA"/>
</dbReference>
<evidence type="ECO:0000259" key="7">
    <source>
        <dbReference type="PROSITE" id="PS51225"/>
    </source>
</evidence>
<protein>
    <recommendedName>
        <fullName evidence="7">MARVEL domain-containing protein</fullName>
    </recommendedName>
</protein>
<evidence type="ECO:0000256" key="2">
    <source>
        <dbReference type="ARBA" id="ARBA00022692"/>
    </source>
</evidence>
<feature type="transmembrane region" description="Helical" evidence="6">
    <location>
        <begin position="43"/>
        <end position="63"/>
    </location>
</feature>
<dbReference type="GO" id="GO:0016020">
    <property type="term" value="C:membrane"/>
    <property type="evidence" value="ECO:0007669"/>
    <property type="project" value="UniProtKB-SubCell"/>
</dbReference>
<comment type="subcellular location">
    <subcellularLocation>
        <location evidence="1">Membrane</location>
        <topology evidence="1">Multi-pass membrane protein</topology>
    </subcellularLocation>
</comment>
<dbReference type="InterPro" id="IPR008253">
    <property type="entry name" value="Marvel"/>
</dbReference>
<dbReference type="EMBL" id="GECZ01021950">
    <property type="protein sequence ID" value="JAS47819.1"/>
    <property type="molecule type" value="Transcribed_RNA"/>
</dbReference>
<name>A0A1B6EXG7_9HEMI</name>
<evidence type="ECO:0000313" key="9">
    <source>
        <dbReference type="EMBL" id="JAS47819.1"/>
    </source>
</evidence>
<dbReference type="PANTHER" id="PTHR22776">
    <property type="entry name" value="MARVEL-CONTAINING POTENTIAL LIPID RAFT-ASSOCIATED PROTEIN"/>
    <property type="match status" value="1"/>
</dbReference>
<dbReference type="EMBL" id="GECZ01016993">
    <property type="protein sequence ID" value="JAS52776.1"/>
    <property type="molecule type" value="Transcribed_RNA"/>
</dbReference>
<evidence type="ECO:0000256" key="1">
    <source>
        <dbReference type="ARBA" id="ARBA00004141"/>
    </source>
</evidence>
<reference evidence="8" key="1">
    <citation type="submission" date="2015-11" db="EMBL/GenBank/DDBJ databases">
        <title>De novo transcriptome assembly of four potential Pierce s Disease insect vectors from Arizona vineyards.</title>
        <authorList>
            <person name="Tassone E.E."/>
        </authorList>
    </citation>
    <scope>NUCLEOTIDE SEQUENCE</scope>
</reference>
<accession>A0A1B6EXG7</accession>
<gene>
    <name evidence="12" type="ORF">g.40749</name>
    <name evidence="11" type="ORF">g.40751</name>
    <name evidence="10" type="ORF">g.40753</name>
    <name evidence="8" type="ORF">g.40755</name>
    <name evidence="9" type="ORF">g.40757</name>
</gene>
<dbReference type="PROSITE" id="PS51225">
    <property type="entry name" value="MARVEL"/>
    <property type="match status" value="1"/>
</dbReference>
<feature type="transmembrane region" description="Helical" evidence="6">
    <location>
        <begin position="102"/>
        <end position="123"/>
    </location>
</feature>
<dbReference type="EMBL" id="GECZ01027065">
    <property type="protein sequence ID" value="JAS42704.1"/>
    <property type="molecule type" value="Transcribed_RNA"/>
</dbReference>
<feature type="transmembrane region" description="Helical" evidence="6">
    <location>
        <begin position="69"/>
        <end position="90"/>
    </location>
</feature>
<dbReference type="EMBL" id="GECZ01014935">
    <property type="protein sequence ID" value="JAS54834.1"/>
    <property type="molecule type" value="Transcribed_RNA"/>
</dbReference>
<evidence type="ECO:0000313" key="8">
    <source>
        <dbReference type="EMBL" id="JAS42704.1"/>
    </source>
</evidence>
<proteinExistence type="predicted"/>
<dbReference type="Pfam" id="PF01284">
    <property type="entry name" value="MARVEL"/>
    <property type="match status" value="1"/>
</dbReference>
<dbReference type="PANTHER" id="PTHR22776:SF49">
    <property type="entry name" value="MARVEL DOMAIN-CONTAINING PROTEIN"/>
    <property type="match status" value="1"/>
</dbReference>
<feature type="domain" description="MARVEL" evidence="7">
    <location>
        <begin position="33"/>
        <end position="159"/>
    </location>
</feature>